<dbReference type="STRING" id="1844972.A7K91_23090"/>
<dbReference type="OrthoDB" id="2691647at2"/>
<dbReference type="EMBL" id="LYPA01000075">
    <property type="protein sequence ID" value="OBR63005.1"/>
    <property type="molecule type" value="Genomic_DNA"/>
</dbReference>
<evidence type="ECO:0008006" key="4">
    <source>
        <dbReference type="Google" id="ProtNLM"/>
    </source>
</evidence>
<evidence type="ECO:0000313" key="2">
    <source>
        <dbReference type="EMBL" id="OBR63005.1"/>
    </source>
</evidence>
<evidence type="ECO:0000313" key="3">
    <source>
        <dbReference type="Proteomes" id="UP000092024"/>
    </source>
</evidence>
<dbReference type="Proteomes" id="UP000092024">
    <property type="component" value="Unassembled WGS sequence"/>
</dbReference>
<sequence length="77" mass="8596">MVVSLRKWLDRALFVGLFVVLLIIAAGGYKWLVDVFAPVHPYREPAGNAVKVFVTDPAVPDEGSGADQLRWFFWYGG</sequence>
<dbReference type="RefSeq" id="WP_068686582.1">
    <property type="nucleotide sequence ID" value="NZ_LYPA01000075.1"/>
</dbReference>
<dbReference type="AlphaFoldDB" id="A0A1A5YC87"/>
<gene>
    <name evidence="2" type="ORF">A7K91_23090</name>
</gene>
<comment type="caution">
    <text evidence="2">The sequence shown here is derived from an EMBL/GenBank/DDBJ whole genome shotgun (WGS) entry which is preliminary data.</text>
</comment>
<accession>A0A1A5YC87</accession>
<name>A0A1A5YC87_9BACL</name>
<organism evidence="2 3">
    <name type="scientific">Paenibacillus oryzae</name>
    <dbReference type="NCBI Taxonomy" id="1844972"/>
    <lineage>
        <taxon>Bacteria</taxon>
        <taxon>Bacillati</taxon>
        <taxon>Bacillota</taxon>
        <taxon>Bacilli</taxon>
        <taxon>Bacillales</taxon>
        <taxon>Paenibacillaceae</taxon>
        <taxon>Paenibacillus</taxon>
    </lineage>
</organism>
<keyword evidence="1" id="KW-0472">Membrane</keyword>
<reference evidence="2 3" key="1">
    <citation type="submission" date="2016-05" db="EMBL/GenBank/DDBJ databases">
        <title>Paenibacillus oryzae. sp. nov., isolated from the rice root.</title>
        <authorList>
            <person name="Zhang J."/>
            <person name="Zhang X."/>
        </authorList>
    </citation>
    <scope>NUCLEOTIDE SEQUENCE [LARGE SCALE GENOMIC DNA]</scope>
    <source>
        <strain evidence="2 3">1DrF-4</strain>
    </source>
</reference>
<keyword evidence="3" id="KW-1185">Reference proteome</keyword>
<keyword evidence="1" id="KW-0812">Transmembrane</keyword>
<keyword evidence="1" id="KW-1133">Transmembrane helix</keyword>
<feature type="transmembrane region" description="Helical" evidence="1">
    <location>
        <begin position="12"/>
        <end position="32"/>
    </location>
</feature>
<evidence type="ECO:0000256" key="1">
    <source>
        <dbReference type="SAM" id="Phobius"/>
    </source>
</evidence>
<proteinExistence type="predicted"/>
<dbReference type="InterPro" id="IPR025321">
    <property type="entry name" value="DUF4227"/>
</dbReference>
<protein>
    <recommendedName>
        <fullName evidence="4">DUF4227 domain-containing protein</fullName>
    </recommendedName>
</protein>
<dbReference type="Pfam" id="PF14004">
    <property type="entry name" value="DUF4227"/>
    <property type="match status" value="1"/>
</dbReference>